<dbReference type="Gene3D" id="1.10.1740.10">
    <property type="match status" value="1"/>
</dbReference>
<feature type="domain" description="SnoaL-like" evidence="8">
    <location>
        <begin position="195"/>
        <end position="293"/>
    </location>
</feature>
<dbReference type="InterPro" id="IPR014305">
    <property type="entry name" value="RNA_pol_sigma-G_actinobac"/>
</dbReference>
<evidence type="ECO:0000259" key="6">
    <source>
        <dbReference type="Pfam" id="PF04542"/>
    </source>
</evidence>
<dbReference type="InterPro" id="IPR013324">
    <property type="entry name" value="RNA_pol_sigma_r3/r4-like"/>
</dbReference>
<name>A0A1M7R9F2_9ACTN</name>
<keyword evidence="4" id="KW-0731">Sigma factor</keyword>
<comment type="subunit">
    <text evidence="2">Interacts transiently with the RNA polymerase catalytic core formed by RpoA, RpoB, RpoC and RpoZ (2 alpha, 1 beta, 1 beta' and 1 omega subunit) to form the RNA polymerase holoenzyme that can initiate transcription.</text>
</comment>
<dbReference type="CDD" id="cd06171">
    <property type="entry name" value="Sigma70_r4"/>
    <property type="match status" value="1"/>
</dbReference>
<dbReference type="Gene3D" id="1.10.10.10">
    <property type="entry name" value="Winged helix-like DNA-binding domain superfamily/Winged helix DNA-binding domain"/>
    <property type="match status" value="1"/>
</dbReference>
<dbReference type="PANTHER" id="PTHR43133">
    <property type="entry name" value="RNA POLYMERASE ECF-TYPE SIGMA FACTO"/>
    <property type="match status" value="1"/>
</dbReference>
<keyword evidence="5" id="KW-0804">Transcription</keyword>
<dbReference type="STRING" id="134849.SAMN05443668_108346"/>
<feature type="domain" description="RNA polymerase sigma factor 70 region 4 type 2" evidence="7">
    <location>
        <begin position="119"/>
        <end position="170"/>
    </location>
</feature>
<dbReference type="InterPro" id="IPR039425">
    <property type="entry name" value="RNA_pol_sigma-70-like"/>
</dbReference>
<evidence type="ECO:0000259" key="8">
    <source>
        <dbReference type="Pfam" id="PF12680"/>
    </source>
</evidence>
<dbReference type="NCBIfam" id="NF006089">
    <property type="entry name" value="PRK08241.1"/>
    <property type="match status" value="1"/>
</dbReference>
<dbReference type="GO" id="GO:0003677">
    <property type="term" value="F:DNA binding"/>
    <property type="evidence" value="ECO:0007669"/>
    <property type="project" value="InterPro"/>
</dbReference>
<dbReference type="SUPFAM" id="SSF88659">
    <property type="entry name" value="Sigma3 and sigma4 domains of RNA polymerase sigma factors"/>
    <property type="match status" value="1"/>
</dbReference>
<dbReference type="InterPro" id="IPR013249">
    <property type="entry name" value="RNA_pol_sigma70_r4_t2"/>
</dbReference>
<dbReference type="InterPro" id="IPR014284">
    <property type="entry name" value="RNA_pol_sigma-70_dom"/>
</dbReference>
<accession>A0A1M7R9F2</accession>
<dbReference type="GO" id="GO:0006352">
    <property type="term" value="P:DNA-templated transcription initiation"/>
    <property type="evidence" value="ECO:0007669"/>
    <property type="project" value="InterPro"/>
</dbReference>
<proteinExistence type="inferred from homology"/>
<dbReference type="AlphaFoldDB" id="A0A1M7R9F2"/>
<dbReference type="InterPro" id="IPR007627">
    <property type="entry name" value="RNA_pol_sigma70_r2"/>
</dbReference>
<dbReference type="Proteomes" id="UP000184440">
    <property type="component" value="Unassembled WGS sequence"/>
</dbReference>
<organism evidence="9 10">
    <name type="scientific">Cryptosporangium aurantiacum</name>
    <dbReference type="NCBI Taxonomy" id="134849"/>
    <lineage>
        <taxon>Bacteria</taxon>
        <taxon>Bacillati</taxon>
        <taxon>Actinomycetota</taxon>
        <taxon>Actinomycetes</taxon>
        <taxon>Cryptosporangiales</taxon>
        <taxon>Cryptosporangiaceae</taxon>
        <taxon>Cryptosporangium</taxon>
    </lineage>
</organism>
<comment type="similarity">
    <text evidence="1">Belongs to the sigma-70 factor family. ECF subfamily.</text>
</comment>
<protein>
    <submittedName>
        <fullName evidence="9">RNA polymerase, sigma subunit, ECF family</fullName>
    </submittedName>
</protein>
<dbReference type="InterPro" id="IPR036388">
    <property type="entry name" value="WH-like_DNA-bd_sf"/>
</dbReference>
<evidence type="ECO:0000256" key="5">
    <source>
        <dbReference type="ARBA" id="ARBA00023163"/>
    </source>
</evidence>
<dbReference type="SUPFAM" id="SSF88946">
    <property type="entry name" value="Sigma2 domain of RNA polymerase sigma factors"/>
    <property type="match status" value="1"/>
</dbReference>
<keyword evidence="10" id="KW-1185">Reference proteome</keyword>
<evidence type="ECO:0000256" key="4">
    <source>
        <dbReference type="ARBA" id="ARBA00023082"/>
    </source>
</evidence>
<dbReference type="RefSeq" id="WP_218617778.1">
    <property type="nucleotide sequence ID" value="NZ_FRCS01000008.1"/>
</dbReference>
<dbReference type="NCBIfam" id="TIGR02937">
    <property type="entry name" value="sigma70-ECF"/>
    <property type="match status" value="1"/>
</dbReference>
<keyword evidence="3" id="KW-0805">Transcription regulation</keyword>
<dbReference type="Pfam" id="PF12680">
    <property type="entry name" value="SnoaL_2"/>
    <property type="match status" value="1"/>
</dbReference>
<sequence>MTAFETLTEPHRRELHVHCYRMLASFHEAEDAVQETYLRAWRSRDRLEDRSGVRPWLYRIATNVCLDALRRTSRRLPAADATAEASWLQPYPDRLLDEIAPTDDQPDAVAVSRETIELAFIVALQVLPPRQRAVFLARDVLGWPAAEAAALLGTSVAAANSALQRARTTLAGHIPARRADWPSPDLTADEKRLLAEFVEANERCDAAAAIRIASRDIRITMPPDRLEFRGLDAIAPLIERAVGPDREGDWRLVPIAVNRMPAAASYLRRPGDTVFRAFKIDVLRVADGRIVEITTFGTLLFPALGLPPTLADAAAGRGVVSVS</sequence>
<dbReference type="SUPFAM" id="SSF54427">
    <property type="entry name" value="NTF2-like"/>
    <property type="match status" value="1"/>
</dbReference>
<dbReference type="InterPro" id="IPR032710">
    <property type="entry name" value="NTF2-like_dom_sf"/>
</dbReference>
<dbReference type="InterPro" id="IPR013325">
    <property type="entry name" value="RNA_pol_sigma_r2"/>
</dbReference>
<dbReference type="Pfam" id="PF04542">
    <property type="entry name" value="Sigma70_r2"/>
    <property type="match status" value="1"/>
</dbReference>
<dbReference type="GO" id="GO:0016987">
    <property type="term" value="F:sigma factor activity"/>
    <property type="evidence" value="ECO:0007669"/>
    <property type="project" value="UniProtKB-KW"/>
</dbReference>
<dbReference type="Pfam" id="PF08281">
    <property type="entry name" value="Sigma70_r4_2"/>
    <property type="match status" value="1"/>
</dbReference>
<evidence type="ECO:0000313" key="10">
    <source>
        <dbReference type="Proteomes" id="UP000184440"/>
    </source>
</evidence>
<evidence type="ECO:0000256" key="1">
    <source>
        <dbReference type="ARBA" id="ARBA00010641"/>
    </source>
</evidence>
<dbReference type="NCBIfam" id="TIGR02960">
    <property type="entry name" value="SigX5"/>
    <property type="match status" value="1"/>
</dbReference>
<evidence type="ECO:0000256" key="2">
    <source>
        <dbReference type="ARBA" id="ARBA00011344"/>
    </source>
</evidence>
<dbReference type="EMBL" id="FRCS01000008">
    <property type="protein sequence ID" value="SHN42739.1"/>
    <property type="molecule type" value="Genomic_DNA"/>
</dbReference>
<gene>
    <name evidence="9" type="ORF">SAMN05443668_108346</name>
</gene>
<reference evidence="9 10" key="1">
    <citation type="submission" date="2016-11" db="EMBL/GenBank/DDBJ databases">
        <authorList>
            <person name="Jaros S."/>
            <person name="Januszkiewicz K."/>
            <person name="Wedrychowicz H."/>
        </authorList>
    </citation>
    <scope>NUCLEOTIDE SEQUENCE [LARGE SCALE GENOMIC DNA]</scope>
    <source>
        <strain evidence="9 10">DSM 46144</strain>
    </source>
</reference>
<evidence type="ECO:0000256" key="3">
    <source>
        <dbReference type="ARBA" id="ARBA00023015"/>
    </source>
</evidence>
<feature type="domain" description="RNA polymerase sigma-70 region 2" evidence="6">
    <location>
        <begin position="9"/>
        <end position="75"/>
    </location>
</feature>
<dbReference type="PANTHER" id="PTHR43133:SF65">
    <property type="entry name" value="ECF RNA POLYMERASE SIGMA FACTOR SIGG"/>
    <property type="match status" value="1"/>
</dbReference>
<dbReference type="Gene3D" id="3.10.450.50">
    <property type="match status" value="1"/>
</dbReference>
<evidence type="ECO:0000259" key="7">
    <source>
        <dbReference type="Pfam" id="PF08281"/>
    </source>
</evidence>
<dbReference type="InterPro" id="IPR037401">
    <property type="entry name" value="SnoaL-like"/>
</dbReference>
<evidence type="ECO:0000313" key="9">
    <source>
        <dbReference type="EMBL" id="SHN42739.1"/>
    </source>
</evidence>